<dbReference type="AlphaFoldDB" id="V5FFR3"/>
<dbReference type="EMBL" id="BAUJ01000002">
    <property type="protein sequence ID" value="GAD87892.1"/>
    <property type="molecule type" value="Genomic_DNA"/>
</dbReference>
<protein>
    <submittedName>
        <fullName evidence="1">Uncharacterized protein</fullName>
    </submittedName>
</protein>
<sequence length="183" mass="20496">SVHLKHFSGAIPEHLLSVIGMMHWRITQHSTNLSEVIDLTGERVVSKVKPITLPLFYSIALLLTCSSVQASNFLCSATQESFDKPALLGEECPIGVSLWGKSKPIYAKSTFWIQCGFFPEELTLEQVNQIYPNVSSSIWNKAEKKGKRCLIGPYDDFAQASLEVTQLRTVSGFEKSFIREVEK</sequence>
<accession>V5FFR3</accession>
<dbReference type="RefSeq" id="WP_023402323.1">
    <property type="nucleotide sequence ID" value="NZ_BAUJ01000002.1"/>
</dbReference>
<feature type="non-terminal residue" evidence="1">
    <location>
        <position position="1"/>
    </location>
</feature>
<proteinExistence type="predicted"/>
<keyword evidence="2" id="KW-1185">Reference proteome</keyword>
<reference evidence="1 2" key="1">
    <citation type="submission" date="2013-10" db="EMBL/GenBank/DDBJ databases">
        <authorList>
            <person name="Ichikawa N."/>
            <person name="Kimura A."/>
            <person name="Ohji S."/>
            <person name="Hosoyama A."/>
            <person name="Fujita N."/>
        </authorList>
    </citation>
    <scope>NUCLEOTIDE SEQUENCE [LARGE SCALE GENOMIC DNA]</scope>
    <source>
        <strain evidence="1 2">NBRC 102217</strain>
    </source>
</reference>
<dbReference type="eggNOG" id="ENOG5031MKG">
    <property type="taxonomic scope" value="Bacteria"/>
</dbReference>
<name>V5FFR3_9VIBR</name>
<organism evidence="1 2">
    <name type="scientific">Vibrio halioticoli NBRC 102217</name>
    <dbReference type="NCBI Taxonomy" id="1219072"/>
    <lineage>
        <taxon>Bacteria</taxon>
        <taxon>Pseudomonadati</taxon>
        <taxon>Pseudomonadota</taxon>
        <taxon>Gammaproteobacteria</taxon>
        <taxon>Vibrionales</taxon>
        <taxon>Vibrionaceae</taxon>
        <taxon>Vibrio</taxon>
    </lineage>
</organism>
<dbReference type="Proteomes" id="UP000017800">
    <property type="component" value="Unassembled WGS sequence"/>
</dbReference>
<gene>
    <name evidence="1" type="ORF">VHA01S_002_00010</name>
</gene>
<evidence type="ECO:0000313" key="1">
    <source>
        <dbReference type="EMBL" id="GAD87892.1"/>
    </source>
</evidence>
<evidence type="ECO:0000313" key="2">
    <source>
        <dbReference type="Proteomes" id="UP000017800"/>
    </source>
</evidence>
<reference evidence="1 2" key="2">
    <citation type="submission" date="2013-11" db="EMBL/GenBank/DDBJ databases">
        <title>Whole genome shotgun sequence of Vibrio halioticoli NBRC 102217.</title>
        <authorList>
            <person name="Isaki S."/>
            <person name="Kimura A."/>
            <person name="Ohji S."/>
            <person name="Hosoyama A."/>
            <person name="Fujita N."/>
            <person name="Hashimoto M."/>
            <person name="Hosoyama Y."/>
            <person name="Yamazoe A."/>
        </authorList>
    </citation>
    <scope>NUCLEOTIDE SEQUENCE [LARGE SCALE GENOMIC DNA]</scope>
    <source>
        <strain evidence="1 2">NBRC 102217</strain>
    </source>
</reference>
<comment type="caution">
    <text evidence="1">The sequence shown here is derived from an EMBL/GenBank/DDBJ whole genome shotgun (WGS) entry which is preliminary data.</text>
</comment>